<dbReference type="Proteomes" id="UP001305779">
    <property type="component" value="Unassembled WGS sequence"/>
</dbReference>
<name>A0ABR0E7P8_ZASCE</name>
<evidence type="ECO:0000256" key="1">
    <source>
        <dbReference type="SAM" id="MobiDB-lite"/>
    </source>
</evidence>
<organism evidence="2 3">
    <name type="scientific">Zasmidium cellare</name>
    <name type="common">Wine cellar mold</name>
    <name type="synonym">Racodium cellare</name>
    <dbReference type="NCBI Taxonomy" id="395010"/>
    <lineage>
        <taxon>Eukaryota</taxon>
        <taxon>Fungi</taxon>
        <taxon>Dikarya</taxon>
        <taxon>Ascomycota</taxon>
        <taxon>Pezizomycotina</taxon>
        <taxon>Dothideomycetes</taxon>
        <taxon>Dothideomycetidae</taxon>
        <taxon>Mycosphaerellales</taxon>
        <taxon>Mycosphaerellaceae</taxon>
        <taxon>Zasmidium</taxon>
    </lineage>
</organism>
<keyword evidence="3" id="KW-1185">Reference proteome</keyword>
<accession>A0ABR0E7P8</accession>
<feature type="compositionally biased region" description="Basic and acidic residues" evidence="1">
    <location>
        <begin position="18"/>
        <end position="38"/>
    </location>
</feature>
<comment type="caution">
    <text evidence="2">The sequence shown here is derived from an EMBL/GenBank/DDBJ whole genome shotgun (WGS) entry which is preliminary data.</text>
</comment>
<proteinExistence type="predicted"/>
<evidence type="ECO:0000313" key="2">
    <source>
        <dbReference type="EMBL" id="KAK4497439.1"/>
    </source>
</evidence>
<dbReference type="EMBL" id="JAXOVC010000009">
    <property type="protein sequence ID" value="KAK4497439.1"/>
    <property type="molecule type" value="Genomic_DNA"/>
</dbReference>
<gene>
    <name evidence="2" type="ORF">PRZ48_011890</name>
</gene>
<sequence length="113" mass="12594">MDLLMETSSRTPDIGESQVHDEALGDEPQEHNKPSNEAEIRSHVAWVIRSVSQSINDRTFDSAPAWKYIADDFLVSLAAPRIPTRTRAELAESFKSFAAEHHDFRGGAVDGEE</sequence>
<evidence type="ECO:0000313" key="3">
    <source>
        <dbReference type="Proteomes" id="UP001305779"/>
    </source>
</evidence>
<protein>
    <submittedName>
        <fullName evidence="2">Uncharacterized protein</fullName>
    </submittedName>
</protein>
<feature type="compositionally biased region" description="Polar residues" evidence="1">
    <location>
        <begin position="1"/>
        <end position="11"/>
    </location>
</feature>
<feature type="region of interest" description="Disordered" evidence="1">
    <location>
        <begin position="1"/>
        <end position="38"/>
    </location>
</feature>
<reference evidence="2 3" key="1">
    <citation type="journal article" date="2023" name="G3 (Bethesda)">
        <title>A chromosome-level genome assembly of Zasmidium syzygii isolated from banana leaves.</title>
        <authorList>
            <person name="van Westerhoven A.C."/>
            <person name="Mehrabi R."/>
            <person name="Talebi R."/>
            <person name="Steentjes M.B.F."/>
            <person name="Corcolon B."/>
            <person name="Chong P.A."/>
            <person name="Kema G.H.J."/>
            <person name="Seidl M.F."/>
        </authorList>
    </citation>
    <scope>NUCLEOTIDE SEQUENCE [LARGE SCALE GENOMIC DNA]</scope>
    <source>
        <strain evidence="2 3">P124</strain>
    </source>
</reference>